<proteinExistence type="predicted"/>
<gene>
    <name evidence="2" type="ORF">UPYG_G00014560</name>
</gene>
<organism evidence="2 3">
    <name type="scientific">Umbra pygmaea</name>
    <name type="common">Eastern mudminnow</name>
    <dbReference type="NCBI Taxonomy" id="75934"/>
    <lineage>
        <taxon>Eukaryota</taxon>
        <taxon>Metazoa</taxon>
        <taxon>Chordata</taxon>
        <taxon>Craniata</taxon>
        <taxon>Vertebrata</taxon>
        <taxon>Euteleostomi</taxon>
        <taxon>Actinopterygii</taxon>
        <taxon>Neopterygii</taxon>
        <taxon>Teleostei</taxon>
        <taxon>Protacanthopterygii</taxon>
        <taxon>Esociformes</taxon>
        <taxon>Umbridae</taxon>
        <taxon>Umbra</taxon>
    </lineage>
</organism>
<comment type="caution">
    <text evidence="2">The sequence shown here is derived from an EMBL/GenBank/DDBJ whole genome shotgun (WGS) entry which is preliminary data.</text>
</comment>
<evidence type="ECO:0000256" key="1">
    <source>
        <dbReference type="SAM" id="MobiDB-lite"/>
    </source>
</evidence>
<dbReference type="EMBL" id="JAGEUA010000001">
    <property type="protein sequence ID" value="KAL1021540.1"/>
    <property type="molecule type" value="Genomic_DNA"/>
</dbReference>
<accession>A0ABD0Y0C1</accession>
<feature type="compositionally biased region" description="Acidic residues" evidence="1">
    <location>
        <begin position="42"/>
        <end position="55"/>
    </location>
</feature>
<evidence type="ECO:0000313" key="3">
    <source>
        <dbReference type="Proteomes" id="UP001557470"/>
    </source>
</evidence>
<name>A0ABD0Y0C1_UMBPY</name>
<feature type="region of interest" description="Disordered" evidence="1">
    <location>
        <begin position="37"/>
        <end position="61"/>
    </location>
</feature>
<keyword evidence="3" id="KW-1185">Reference proteome</keyword>
<evidence type="ECO:0000313" key="2">
    <source>
        <dbReference type="EMBL" id="KAL1021540.1"/>
    </source>
</evidence>
<reference evidence="2 3" key="1">
    <citation type="submission" date="2024-06" db="EMBL/GenBank/DDBJ databases">
        <authorList>
            <person name="Pan Q."/>
            <person name="Wen M."/>
            <person name="Jouanno E."/>
            <person name="Zahm M."/>
            <person name="Klopp C."/>
            <person name="Cabau C."/>
            <person name="Louis A."/>
            <person name="Berthelot C."/>
            <person name="Parey E."/>
            <person name="Roest Crollius H."/>
            <person name="Montfort J."/>
            <person name="Robinson-Rechavi M."/>
            <person name="Bouchez O."/>
            <person name="Lampietro C."/>
            <person name="Lopez Roques C."/>
            <person name="Donnadieu C."/>
            <person name="Postlethwait J."/>
            <person name="Bobe J."/>
            <person name="Verreycken H."/>
            <person name="Guiguen Y."/>
        </authorList>
    </citation>
    <scope>NUCLEOTIDE SEQUENCE [LARGE SCALE GENOMIC DNA]</scope>
    <source>
        <strain evidence="2">Up_M1</strain>
        <tissue evidence="2">Testis</tissue>
    </source>
</reference>
<dbReference type="AlphaFoldDB" id="A0ABD0Y0C1"/>
<protein>
    <submittedName>
        <fullName evidence="2">Uncharacterized protein</fullName>
    </submittedName>
</protein>
<sequence length="78" mass="8685">MQGPSQQIDKRRFASMGEVEICYISTSRGRPCLECQTHPEVAEGDSPDSSEENEEPDHFSTCSTNLVQYTALLPANQH</sequence>
<dbReference type="Proteomes" id="UP001557470">
    <property type="component" value="Unassembled WGS sequence"/>
</dbReference>